<dbReference type="RefSeq" id="WP_023051139.1">
    <property type="nucleotide sequence ID" value="NZ_CP173060.2"/>
</dbReference>
<evidence type="ECO:0000259" key="4">
    <source>
        <dbReference type="PROSITE" id="PS50943"/>
    </source>
</evidence>
<name>U7VAB9_9FUSO</name>
<feature type="domain" description="HTH cro/C1-type" evidence="4">
    <location>
        <begin position="12"/>
        <end position="66"/>
    </location>
</feature>
<organism evidence="5 6">
    <name type="scientific">Cetobacterium somerae ATCC BAA-474</name>
    <dbReference type="NCBI Taxonomy" id="1319815"/>
    <lineage>
        <taxon>Bacteria</taxon>
        <taxon>Fusobacteriati</taxon>
        <taxon>Fusobacteriota</taxon>
        <taxon>Fusobacteriia</taxon>
        <taxon>Fusobacteriales</taxon>
        <taxon>Fusobacteriaceae</taxon>
        <taxon>Cetobacterium</taxon>
    </lineage>
</organism>
<sequence length="182" mass="21001">MENLNILIGQRLNRLRKDKNLSLEELSLQTGVSKAMLSQIENGKSNPTVSTLWKISTALKVSFSFFIEGEEEELTIVDEKNISPILESNNLMKLYPIFPFDSNKKFEILTIELKKGCNHVSQPHNSGVEEYIIMSEGTLELHVENQVFLLSKGQSIKFLADREHIYKNTQDELVRFYNLIFY</sequence>
<dbReference type="CDD" id="cd02209">
    <property type="entry name" value="cupin_XRE_C"/>
    <property type="match status" value="1"/>
</dbReference>
<dbReference type="eggNOG" id="COG1396">
    <property type="taxonomic scope" value="Bacteria"/>
</dbReference>
<evidence type="ECO:0000313" key="6">
    <source>
        <dbReference type="Proteomes" id="UP000017081"/>
    </source>
</evidence>
<dbReference type="SUPFAM" id="SSF47413">
    <property type="entry name" value="lambda repressor-like DNA-binding domains"/>
    <property type="match status" value="1"/>
</dbReference>
<dbReference type="InterPro" id="IPR011051">
    <property type="entry name" value="RmlC_Cupin_sf"/>
</dbReference>
<dbReference type="HOGENOM" id="CLU_085376_5_0_0"/>
<dbReference type="PATRIC" id="fig|1319815.3.peg.1544"/>
<keyword evidence="6" id="KW-1185">Reference proteome</keyword>
<dbReference type="InterPro" id="IPR001387">
    <property type="entry name" value="Cro/C1-type_HTH"/>
</dbReference>
<dbReference type="GO" id="GO:0003677">
    <property type="term" value="F:DNA binding"/>
    <property type="evidence" value="ECO:0007669"/>
    <property type="project" value="UniProtKB-KW"/>
</dbReference>
<evidence type="ECO:0000256" key="2">
    <source>
        <dbReference type="ARBA" id="ARBA00023125"/>
    </source>
</evidence>
<evidence type="ECO:0000256" key="3">
    <source>
        <dbReference type="ARBA" id="ARBA00023163"/>
    </source>
</evidence>
<dbReference type="InterPro" id="IPR010982">
    <property type="entry name" value="Lambda_DNA-bd_dom_sf"/>
</dbReference>
<gene>
    <name evidence="5" type="ORF">HMPREF0202_01601</name>
</gene>
<dbReference type="PANTHER" id="PTHR46797:SF23">
    <property type="entry name" value="HTH-TYPE TRANSCRIPTIONAL REGULATOR SUTR"/>
    <property type="match status" value="1"/>
</dbReference>
<dbReference type="SUPFAM" id="SSF51182">
    <property type="entry name" value="RmlC-like cupins"/>
    <property type="match status" value="1"/>
</dbReference>
<reference evidence="5 6" key="1">
    <citation type="submission" date="2013-08" db="EMBL/GenBank/DDBJ databases">
        <authorList>
            <person name="Weinstock G."/>
            <person name="Sodergren E."/>
            <person name="Wylie T."/>
            <person name="Fulton L."/>
            <person name="Fulton R."/>
            <person name="Fronick C."/>
            <person name="O'Laughlin M."/>
            <person name="Godfrey J."/>
            <person name="Miner T."/>
            <person name="Herter B."/>
            <person name="Appelbaum E."/>
            <person name="Cordes M."/>
            <person name="Lek S."/>
            <person name="Wollam A."/>
            <person name="Pepin K.H."/>
            <person name="Palsikar V.B."/>
            <person name="Mitreva M."/>
            <person name="Wilson R.K."/>
        </authorList>
    </citation>
    <scope>NUCLEOTIDE SEQUENCE [LARGE SCALE GENOMIC DNA]</scope>
    <source>
        <strain evidence="5 6">ATCC BAA-474</strain>
    </source>
</reference>
<proteinExistence type="predicted"/>
<dbReference type="CDD" id="cd00093">
    <property type="entry name" value="HTH_XRE"/>
    <property type="match status" value="1"/>
</dbReference>
<dbReference type="InterPro" id="IPR013096">
    <property type="entry name" value="Cupin_2"/>
</dbReference>
<dbReference type="GO" id="GO:0003700">
    <property type="term" value="F:DNA-binding transcription factor activity"/>
    <property type="evidence" value="ECO:0007669"/>
    <property type="project" value="TreeGrafter"/>
</dbReference>
<accession>U7VAB9</accession>
<dbReference type="InterPro" id="IPR014710">
    <property type="entry name" value="RmlC-like_jellyroll"/>
</dbReference>
<protein>
    <recommendedName>
        <fullName evidence="4">HTH cro/C1-type domain-containing protein</fullName>
    </recommendedName>
</protein>
<dbReference type="Proteomes" id="UP000017081">
    <property type="component" value="Unassembled WGS sequence"/>
</dbReference>
<keyword evidence="2" id="KW-0238">DNA-binding</keyword>
<keyword evidence="3" id="KW-0804">Transcription</keyword>
<dbReference type="GO" id="GO:0005829">
    <property type="term" value="C:cytosol"/>
    <property type="evidence" value="ECO:0007669"/>
    <property type="project" value="TreeGrafter"/>
</dbReference>
<dbReference type="PROSITE" id="PS50943">
    <property type="entry name" value="HTH_CROC1"/>
    <property type="match status" value="1"/>
</dbReference>
<dbReference type="InterPro" id="IPR050807">
    <property type="entry name" value="TransReg_Diox_bact_type"/>
</dbReference>
<dbReference type="Gene3D" id="1.10.260.40">
    <property type="entry name" value="lambda repressor-like DNA-binding domains"/>
    <property type="match status" value="1"/>
</dbReference>
<keyword evidence="1" id="KW-0805">Transcription regulation</keyword>
<dbReference type="STRING" id="1319815.HMPREF0202_01601"/>
<dbReference type="SMART" id="SM00530">
    <property type="entry name" value="HTH_XRE"/>
    <property type="match status" value="1"/>
</dbReference>
<dbReference type="Gene3D" id="2.60.120.10">
    <property type="entry name" value="Jelly Rolls"/>
    <property type="match status" value="1"/>
</dbReference>
<evidence type="ECO:0000313" key="5">
    <source>
        <dbReference type="EMBL" id="ERT68490.1"/>
    </source>
</evidence>
<comment type="caution">
    <text evidence="5">The sequence shown here is derived from an EMBL/GenBank/DDBJ whole genome shotgun (WGS) entry which is preliminary data.</text>
</comment>
<dbReference type="PANTHER" id="PTHR46797">
    <property type="entry name" value="HTH-TYPE TRANSCRIPTIONAL REGULATOR"/>
    <property type="match status" value="1"/>
</dbReference>
<evidence type="ECO:0000256" key="1">
    <source>
        <dbReference type="ARBA" id="ARBA00023015"/>
    </source>
</evidence>
<dbReference type="AlphaFoldDB" id="U7VAB9"/>
<dbReference type="Pfam" id="PF07883">
    <property type="entry name" value="Cupin_2"/>
    <property type="match status" value="1"/>
</dbReference>
<dbReference type="Pfam" id="PF01381">
    <property type="entry name" value="HTH_3"/>
    <property type="match status" value="1"/>
</dbReference>
<dbReference type="EMBL" id="AXZF01000063">
    <property type="protein sequence ID" value="ERT68490.1"/>
    <property type="molecule type" value="Genomic_DNA"/>
</dbReference>